<sequence>MNIKEVAADLRYCRRESGLSGADVAHLLHITKSRLSRIETGASSPKPSELCGFALIYGKDLFSMLPDVSGRIATEVHGRLSNIPDAPSNWKASKTRFHFLSDLYQRLDRLIHHHEDA</sequence>
<reference evidence="3" key="1">
    <citation type="journal article" date="2019" name="Int. J. Syst. Evol. Microbiol.">
        <title>The Global Catalogue of Microorganisms (GCM) 10K type strain sequencing project: providing services to taxonomists for standard genome sequencing and annotation.</title>
        <authorList>
            <consortium name="The Broad Institute Genomics Platform"/>
            <consortium name="The Broad Institute Genome Sequencing Center for Infectious Disease"/>
            <person name="Wu L."/>
            <person name="Ma J."/>
        </authorList>
    </citation>
    <scope>NUCLEOTIDE SEQUENCE [LARGE SCALE GENOMIC DNA]</scope>
    <source>
        <strain evidence="3">NBRC 110140</strain>
    </source>
</reference>
<protein>
    <recommendedName>
        <fullName evidence="1">HTH cro/C1-type domain-containing protein</fullName>
    </recommendedName>
</protein>
<dbReference type="Proteomes" id="UP001156694">
    <property type="component" value="Unassembled WGS sequence"/>
</dbReference>
<accession>A0ABQ5VR26</accession>
<evidence type="ECO:0000259" key="1">
    <source>
        <dbReference type="PROSITE" id="PS50943"/>
    </source>
</evidence>
<dbReference type="SMART" id="SM00530">
    <property type="entry name" value="HTH_XRE"/>
    <property type="match status" value="1"/>
</dbReference>
<proteinExistence type="predicted"/>
<dbReference type="PROSITE" id="PS50943">
    <property type="entry name" value="HTH_CROC1"/>
    <property type="match status" value="1"/>
</dbReference>
<dbReference type="RefSeq" id="WP_284375174.1">
    <property type="nucleotide sequence ID" value="NZ_BSNN01000001.1"/>
</dbReference>
<dbReference type="Gene3D" id="1.10.260.40">
    <property type="entry name" value="lambda repressor-like DNA-binding domains"/>
    <property type="match status" value="1"/>
</dbReference>
<dbReference type="InterPro" id="IPR010982">
    <property type="entry name" value="Lambda_DNA-bd_dom_sf"/>
</dbReference>
<dbReference type="Pfam" id="PF13560">
    <property type="entry name" value="HTH_31"/>
    <property type="match status" value="1"/>
</dbReference>
<gene>
    <name evidence="2" type="ORF">GCM10007939_01390</name>
</gene>
<name>A0ABQ5VR26_9RHOB</name>
<comment type="caution">
    <text evidence="2">The sequence shown here is derived from an EMBL/GenBank/DDBJ whole genome shotgun (WGS) entry which is preliminary data.</text>
</comment>
<dbReference type="EMBL" id="BSNN01000001">
    <property type="protein sequence ID" value="GLQ33856.1"/>
    <property type="molecule type" value="Genomic_DNA"/>
</dbReference>
<keyword evidence="3" id="KW-1185">Reference proteome</keyword>
<evidence type="ECO:0000313" key="3">
    <source>
        <dbReference type="Proteomes" id="UP001156694"/>
    </source>
</evidence>
<feature type="domain" description="HTH cro/C1-type" evidence="1">
    <location>
        <begin position="10"/>
        <end position="62"/>
    </location>
</feature>
<dbReference type="CDD" id="cd00093">
    <property type="entry name" value="HTH_XRE"/>
    <property type="match status" value="1"/>
</dbReference>
<dbReference type="InterPro" id="IPR001387">
    <property type="entry name" value="Cro/C1-type_HTH"/>
</dbReference>
<dbReference type="SUPFAM" id="SSF47413">
    <property type="entry name" value="lambda repressor-like DNA-binding domains"/>
    <property type="match status" value="1"/>
</dbReference>
<organism evidence="2 3">
    <name type="scientific">Amylibacter marinus</name>
    <dbReference type="NCBI Taxonomy" id="1475483"/>
    <lineage>
        <taxon>Bacteria</taxon>
        <taxon>Pseudomonadati</taxon>
        <taxon>Pseudomonadota</taxon>
        <taxon>Alphaproteobacteria</taxon>
        <taxon>Rhodobacterales</taxon>
        <taxon>Paracoccaceae</taxon>
        <taxon>Amylibacter</taxon>
    </lineage>
</organism>
<evidence type="ECO:0000313" key="2">
    <source>
        <dbReference type="EMBL" id="GLQ33856.1"/>
    </source>
</evidence>